<dbReference type="EMBL" id="JAGGKT010000001">
    <property type="protein sequence ID" value="MBP1930105.1"/>
    <property type="molecule type" value="Genomic_DNA"/>
</dbReference>
<evidence type="ECO:0000256" key="1">
    <source>
        <dbReference type="SAM" id="MobiDB-lite"/>
    </source>
</evidence>
<proteinExistence type="predicted"/>
<reference evidence="3 4" key="1">
    <citation type="submission" date="2021-03" db="EMBL/GenBank/DDBJ databases">
        <title>Genomic Encyclopedia of Type Strains, Phase IV (KMG-IV): sequencing the most valuable type-strain genomes for metagenomic binning, comparative biology and taxonomic classification.</title>
        <authorList>
            <person name="Goeker M."/>
        </authorList>
    </citation>
    <scope>NUCLEOTIDE SEQUENCE [LARGE SCALE GENOMIC DNA]</scope>
    <source>
        <strain evidence="3 4">DSM 24738</strain>
    </source>
</reference>
<protein>
    <submittedName>
        <fullName evidence="3">Uncharacterized protein</fullName>
    </submittedName>
</protein>
<evidence type="ECO:0000313" key="3">
    <source>
        <dbReference type="EMBL" id="MBP1930105.1"/>
    </source>
</evidence>
<dbReference type="Proteomes" id="UP001519343">
    <property type="component" value="Unassembled WGS sequence"/>
</dbReference>
<evidence type="ECO:0000313" key="4">
    <source>
        <dbReference type="Proteomes" id="UP001519343"/>
    </source>
</evidence>
<feature type="region of interest" description="Disordered" evidence="1">
    <location>
        <begin position="35"/>
        <end position="59"/>
    </location>
</feature>
<keyword evidence="2" id="KW-0812">Transmembrane</keyword>
<keyword evidence="2" id="KW-1133">Transmembrane helix</keyword>
<gene>
    <name evidence="3" type="ORF">J2Z37_000092</name>
</gene>
<accession>A0ABS4GIM1</accession>
<comment type="caution">
    <text evidence="3">The sequence shown here is derived from an EMBL/GenBank/DDBJ whole genome shotgun (WGS) entry which is preliminary data.</text>
</comment>
<feature type="transmembrane region" description="Helical" evidence="2">
    <location>
        <begin position="6"/>
        <end position="26"/>
    </location>
</feature>
<keyword evidence="4" id="KW-1185">Reference proteome</keyword>
<dbReference type="RefSeq" id="WP_209807828.1">
    <property type="nucleotide sequence ID" value="NZ_JAGGKT010000001.1"/>
</dbReference>
<sequence>MFSDDDDNIAIIGLWIIAIGFVVLAIDKTSRLNNDQNQEQIQLPPSDQQSTPQPEDEQFKQIQMQLQQLKNGISELKKNPKLNNK</sequence>
<feature type="compositionally biased region" description="Polar residues" evidence="1">
    <location>
        <begin position="35"/>
        <end position="53"/>
    </location>
</feature>
<evidence type="ECO:0000256" key="2">
    <source>
        <dbReference type="SAM" id="Phobius"/>
    </source>
</evidence>
<keyword evidence="2" id="KW-0472">Membrane</keyword>
<name>A0ABS4GIM1_9BACL</name>
<organism evidence="3 4">
    <name type="scientific">Ammoniphilus resinae</name>
    <dbReference type="NCBI Taxonomy" id="861532"/>
    <lineage>
        <taxon>Bacteria</taxon>
        <taxon>Bacillati</taxon>
        <taxon>Bacillota</taxon>
        <taxon>Bacilli</taxon>
        <taxon>Bacillales</taxon>
        <taxon>Paenibacillaceae</taxon>
        <taxon>Aneurinibacillus group</taxon>
        <taxon>Ammoniphilus</taxon>
    </lineage>
</organism>